<dbReference type="EMBL" id="BAABGX010000002">
    <property type="protein sequence ID" value="GAA4306241.1"/>
    <property type="molecule type" value="Genomic_DNA"/>
</dbReference>
<keyword evidence="4" id="KW-1185">Reference proteome</keyword>
<comment type="caution">
    <text evidence="3">The sequence shown here is derived from an EMBL/GenBank/DDBJ whole genome shotgun (WGS) entry which is preliminary data.</text>
</comment>
<proteinExistence type="predicted"/>
<dbReference type="Gene3D" id="2.130.10.130">
    <property type="entry name" value="Integrin alpha, N-terminal"/>
    <property type="match status" value="1"/>
</dbReference>
<evidence type="ECO:0000256" key="1">
    <source>
        <dbReference type="ARBA" id="ARBA00022729"/>
    </source>
</evidence>
<accession>A0ABP8FKZ0</accession>
<dbReference type="InterPro" id="IPR028994">
    <property type="entry name" value="Integrin_alpha_N"/>
</dbReference>
<gene>
    <name evidence="3" type="ORF">GCM10023183_21220</name>
</gene>
<dbReference type="PANTHER" id="PTHR44103:SF1">
    <property type="entry name" value="PROPROTEIN CONVERTASE P"/>
    <property type="match status" value="1"/>
</dbReference>
<dbReference type="Proteomes" id="UP001501844">
    <property type="component" value="Unassembled WGS sequence"/>
</dbReference>
<evidence type="ECO:0000313" key="3">
    <source>
        <dbReference type="EMBL" id="GAA4306241.1"/>
    </source>
</evidence>
<dbReference type="InterPro" id="IPR013517">
    <property type="entry name" value="FG-GAP"/>
</dbReference>
<dbReference type="Pfam" id="PF18962">
    <property type="entry name" value="Por_Secre_tail"/>
    <property type="match status" value="1"/>
</dbReference>
<dbReference type="NCBIfam" id="TIGR04183">
    <property type="entry name" value="Por_Secre_tail"/>
    <property type="match status" value="1"/>
</dbReference>
<dbReference type="SUPFAM" id="SSF69318">
    <property type="entry name" value="Integrin alpha N-terminal domain"/>
    <property type="match status" value="2"/>
</dbReference>
<organism evidence="3 4">
    <name type="scientific">Nibribacter koreensis</name>
    <dbReference type="NCBI Taxonomy" id="1084519"/>
    <lineage>
        <taxon>Bacteria</taxon>
        <taxon>Pseudomonadati</taxon>
        <taxon>Bacteroidota</taxon>
        <taxon>Cytophagia</taxon>
        <taxon>Cytophagales</taxon>
        <taxon>Hymenobacteraceae</taxon>
        <taxon>Nibribacter</taxon>
    </lineage>
</organism>
<evidence type="ECO:0000313" key="4">
    <source>
        <dbReference type="Proteomes" id="UP001501844"/>
    </source>
</evidence>
<protein>
    <submittedName>
        <fullName evidence="3">VCBS repeat-containing protein</fullName>
    </submittedName>
</protein>
<dbReference type="Pfam" id="PF13517">
    <property type="entry name" value="FG-GAP_3"/>
    <property type="match status" value="1"/>
</dbReference>
<evidence type="ECO:0000259" key="2">
    <source>
        <dbReference type="Pfam" id="PF18962"/>
    </source>
</evidence>
<reference evidence="4" key="1">
    <citation type="journal article" date="2019" name="Int. J. Syst. Evol. Microbiol.">
        <title>The Global Catalogue of Microorganisms (GCM) 10K type strain sequencing project: providing services to taxonomists for standard genome sequencing and annotation.</title>
        <authorList>
            <consortium name="The Broad Institute Genomics Platform"/>
            <consortium name="The Broad Institute Genome Sequencing Center for Infectious Disease"/>
            <person name="Wu L."/>
            <person name="Ma J."/>
        </authorList>
    </citation>
    <scope>NUCLEOTIDE SEQUENCE [LARGE SCALE GENOMIC DNA]</scope>
    <source>
        <strain evidence="4">JCM 17917</strain>
    </source>
</reference>
<dbReference type="InterPro" id="IPR026444">
    <property type="entry name" value="Secre_tail"/>
</dbReference>
<dbReference type="PANTHER" id="PTHR44103">
    <property type="entry name" value="PROPROTEIN CONVERTASE P"/>
    <property type="match status" value="1"/>
</dbReference>
<keyword evidence="1" id="KW-0732">Signal</keyword>
<feature type="domain" description="Secretion system C-terminal sorting" evidence="2">
    <location>
        <begin position="645"/>
        <end position="709"/>
    </location>
</feature>
<sequence length="717" mass="77734">MQETAGPRVESNAQGIRLPWAGGFNSPQFSAIDLNQDGQEDLFVFDRSSQKVSTFLAVQANGQWEYQFAPQYVAAFPVDLKFFALLRDFNCDGAPDLFTATSQGIRVYTNTTIPTSTAPSFNLTHPLLTYDGTVNLTVGSEDLPAIQDMDDDGDLDILMWEWSGGTKLEYFQNLQVEENLPCAQMKFTKTSSQWGRVTRCVGGPCNTYRFNGEACPSINHVGGSSVLALDLNADDVLDLLAGHDDCPDLVSLLNTGTVQSPKITSAERNLPPDITGNQFSVFPAAYYLDVTFDGLPDLVVAPNMTNNAHRNVDLKNSVWVYANTGSGKHPRFQSAKQPFLQDQMVDVGEGASPVLGDLDGDGDVDLLIGNTALLKDGKYAASFMLYRNTGSTSEASFRLEEENYLGLAAQELQSLKAQLLDLNQDGQLDLLYSAFNPATSVVELKYLINEASYEQDAQFYLNKAVPVTGVLFFKGDVPYYADVDQDDVLDLLVGRASGALHYYRNTGTNLHPVWGLISESLGGIAANVERKRLQVLVADLNHDRMPDLLTSDDSGVLRLYPSFLDYLAGTFPVEESLMEAEGQTGAQLNLGSNVTAASGDLYSGRYKTHELLLGTHAGGIRHFTPVPVPLGIKDDAEKVLAGIQLYPNPAMGFTTLHSSKAIRYTVYSVAGAKVGQGIVNAHQAQQIKTAHLPAGLYVVRVTAASGATATLKLAVTK</sequence>
<name>A0ABP8FKZ0_9BACT</name>